<sequence length="58" mass="7000">MVNNNFVSKFRERYKVQTVNYLTISVSTTWQFQKILYFVYFSTAEPASFPDSRQNYFP</sequence>
<reference evidence="1" key="1">
    <citation type="submission" date="2016-02" db="EMBL/GenBank/DDBJ databases">
        <title>WGS assembly of Manihot esculenta.</title>
        <authorList>
            <person name="Bredeson J.V."/>
            <person name="Prochnik S.E."/>
            <person name="Lyons J.B."/>
            <person name="Schmutz J."/>
            <person name="Grimwood J."/>
            <person name="Vrebalov J."/>
            <person name="Bart R.S."/>
            <person name="Amuge T."/>
            <person name="Ferguson M.E."/>
            <person name="Green R."/>
            <person name="Putnam N."/>
            <person name="Stites J."/>
            <person name="Rounsley S."/>
            <person name="Rokhsar D.S."/>
        </authorList>
    </citation>
    <scope>NUCLEOTIDE SEQUENCE [LARGE SCALE GENOMIC DNA]</scope>
    <source>
        <tissue evidence="1">Leaf</tissue>
    </source>
</reference>
<proteinExistence type="predicted"/>
<gene>
    <name evidence="1" type="ORF">MANES_15G076700</name>
</gene>
<evidence type="ECO:0000313" key="1">
    <source>
        <dbReference type="EMBL" id="OAY28564.1"/>
    </source>
</evidence>
<dbReference type="EMBL" id="CM004401">
    <property type="protein sequence ID" value="OAY28564.1"/>
    <property type="molecule type" value="Genomic_DNA"/>
</dbReference>
<name>A0A2C9UEV5_MANES</name>
<organism evidence="1">
    <name type="scientific">Manihot esculenta</name>
    <name type="common">Cassava</name>
    <name type="synonym">Jatropha manihot</name>
    <dbReference type="NCBI Taxonomy" id="3983"/>
    <lineage>
        <taxon>Eukaryota</taxon>
        <taxon>Viridiplantae</taxon>
        <taxon>Streptophyta</taxon>
        <taxon>Embryophyta</taxon>
        <taxon>Tracheophyta</taxon>
        <taxon>Spermatophyta</taxon>
        <taxon>Magnoliopsida</taxon>
        <taxon>eudicotyledons</taxon>
        <taxon>Gunneridae</taxon>
        <taxon>Pentapetalae</taxon>
        <taxon>rosids</taxon>
        <taxon>fabids</taxon>
        <taxon>Malpighiales</taxon>
        <taxon>Euphorbiaceae</taxon>
        <taxon>Crotonoideae</taxon>
        <taxon>Manihoteae</taxon>
        <taxon>Manihot</taxon>
    </lineage>
</organism>
<accession>A0A2C9UEV5</accession>
<protein>
    <submittedName>
        <fullName evidence="1">Uncharacterized protein</fullName>
    </submittedName>
</protein>
<dbReference type="AlphaFoldDB" id="A0A2C9UEV5"/>